<evidence type="ECO:0008006" key="4">
    <source>
        <dbReference type="Google" id="ProtNLM"/>
    </source>
</evidence>
<keyword evidence="3" id="KW-1185">Reference proteome</keyword>
<evidence type="ECO:0000313" key="3">
    <source>
        <dbReference type="Proteomes" id="UP001596122"/>
    </source>
</evidence>
<accession>A0ABW0GQV8</accession>
<keyword evidence="1" id="KW-0472">Membrane</keyword>
<protein>
    <recommendedName>
        <fullName evidence="4">Type II secretion system protein GspF domain-containing protein</fullName>
    </recommendedName>
</protein>
<comment type="caution">
    <text evidence="2">The sequence shown here is derived from an EMBL/GenBank/DDBJ whole genome shotgun (WGS) entry which is preliminary data.</text>
</comment>
<dbReference type="PANTHER" id="PTHR35007">
    <property type="entry name" value="INTEGRAL MEMBRANE PROTEIN-RELATED"/>
    <property type="match status" value="1"/>
</dbReference>
<organism evidence="2 3">
    <name type="scientific">Aquipuribacter nitratireducens</name>
    <dbReference type="NCBI Taxonomy" id="650104"/>
    <lineage>
        <taxon>Bacteria</taxon>
        <taxon>Bacillati</taxon>
        <taxon>Actinomycetota</taxon>
        <taxon>Actinomycetes</taxon>
        <taxon>Micrococcales</taxon>
        <taxon>Intrasporangiaceae</taxon>
        <taxon>Aquipuribacter</taxon>
    </lineage>
</organism>
<name>A0ABW0GQV8_9MICO</name>
<keyword evidence="1" id="KW-0812">Transmembrane</keyword>
<evidence type="ECO:0000313" key="2">
    <source>
        <dbReference type="EMBL" id="MFC5382359.1"/>
    </source>
</evidence>
<feature type="transmembrane region" description="Helical" evidence="1">
    <location>
        <begin position="109"/>
        <end position="131"/>
    </location>
</feature>
<keyword evidence="1" id="KW-1133">Transmembrane helix</keyword>
<dbReference type="EMBL" id="JBHSLD010000025">
    <property type="protein sequence ID" value="MFC5382359.1"/>
    <property type="molecule type" value="Genomic_DNA"/>
</dbReference>
<evidence type="ECO:0000256" key="1">
    <source>
        <dbReference type="SAM" id="Phobius"/>
    </source>
</evidence>
<proteinExistence type="predicted"/>
<feature type="transmembrane region" description="Helical" evidence="1">
    <location>
        <begin position="137"/>
        <end position="155"/>
    </location>
</feature>
<reference evidence="3" key="1">
    <citation type="journal article" date="2019" name="Int. J. Syst. Evol. Microbiol.">
        <title>The Global Catalogue of Microorganisms (GCM) 10K type strain sequencing project: providing services to taxonomists for standard genome sequencing and annotation.</title>
        <authorList>
            <consortium name="The Broad Institute Genomics Platform"/>
            <consortium name="The Broad Institute Genome Sequencing Center for Infectious Disease"/>
            <person name="Wu L."/>
            <person name="Ma J."/>
        </authorList>
    </citation>
    <scope>NUCLEOTIDE SEQUENCE [LARGE SCALE GENOMIC DNA]</scope>
    <source>
        <strain evidence="3">CCUG 43114</strain>
    </source>
</reference>
<sequence length="317" mass="31692">MADRARPGLVDVDDVVRCAERLALVLEAGLGWQAATGHVDAAVLDPRVRSTPRAARGRAGLLVAVEVSLGLGAPAAEVLRCAADGARLEEEASRQRDAAVAGPLSSARIVGALPLAGPLLAALLGVDALGVLIGTQWGRACLVAGLALLALSWWWSRRLVAVAASAAGAGRTDVDDATVCGLLAAVLAAGTGTASALRGVAAGLARVPGADPAGRAQRLRVLADGLDVGDLRLVDVGPALQPLLEAVAFSTATGTPAGRSLRVAAVEVRRETDAAARAATARLAARLVLPLGSAALPGFLLLGIAPVVVRLLGTGLG</sequence>
<dbReference type="RefSeq" id="WP_340270078.1">
    <property type="nucleotide sequence ID" value="NZ_JBBEOG010000005.1"/>
</dbReference>
<gene>
    <name evidence="2" type="ORF">ACFPJ6_16460</name>
</gene>
<feature type="transmembrane region" description="Helical" evidence="1">
    <location>
        <begin position="287"/>
        <end position="309"/>
    </location>
</feature>
<dbReference type="PANTHER" id="PTHR35007:SF4">
    <property type="entry name" value="CONSERVED TRANSMEMBRANE PROTEIN-RELATED"/>
    <property type="match status" value="1"/>
</dbReference>
<dbReference type="Proteomes" id="UP001596122">
    <property type="component" value="Unassembled WGS sequence"/>
</dbReference>